<name>L8JGK4_9BACT</name>
<reference evidence="1 2" key="1">
    <citation type="submission" date="2012-12" db="EMBL/GenBank/DDBJ databases">
        <title>Genome assembly of Fulvivirga imtechensis AK7.</title>
        <authorList>
            <person name="Nupur N."/>
            <person name="Khatri I."/>
            <person name="Kumar R."/>
            <person name="Subramanian S."/>
            <person name="Pinnaka A."/>
        </authorList>
    </citation>
    <scope>NUCLEOTIDE SEQUENCE [LARGE SCALE GENOMIC DNA]</scope>
    <source>
        <strain evidence="1 2">AK7</strain>
    </source>
</reference>
<protein>
    <submittedName>
        <fullName evidence="1">Uncharacterized protein</fullName>
    </submittedName>
</protein>
<dbReference type="RefSeq" id="WP_009583789.1">
    <property type="nucleotide sequence ID" value="NZ_AMZN01000177.1"/>
</dbReference>
<dbReference type="eggNOG" id="COG0500">
    <property type="taxonomic scope" value="Bacteria"/>
</dbReference>
<dbReference type="Proteomes" id="UP000011135">
    <property type="component" value="Unassembled WGS sequence"/>
</dbReference>
<comment type="caution">
    <text evidence="1">The sequence shown here is derived from an EMBL/GenBank/DDBJ whole genome shotgun (WGS) entry which is preliminary data.</text>
</comment>
<dbReference type="STRING" id="1237149.C900_01269"/>
<dbReference type="PATRIC" id="fig|1237149.3.peg.5921"/>
<sequence>MIEIFKTNISTKEEADYFAQILNNTLPDYRINFDLEDCDRILRVENRDINANAVIGVFHSHNRYCELLD</sequence>
<accession>L8JGK4</accession>
<gene>
    <name evidence="1" type="ORF">C900_01269</name>
</gene>
<evidence type="ECO:0000313" key="2">
    <source>
        <dbReference type="Proteomes" id="UP000011135"/>
    </source>
</evidence>
<dbReference type="AlphaFoldDB" id="L8JGK4"/>
<proteinExistence type="predicted"/>
<dbReference type="EMBL" id="AMZN01000177">
    <property type="protein sequence ID" value="ELR68006.1"/>
    <property type="molecule type" value="Genomic_DNA"/>
</dbReference>
<dbReference type="OrthoDB" id="1036397at2"/>
<evidence type="ECO:0000313" key="1">
    <source>
        <dbReference type="EMBL" id="ELR68006.1"/>
    </source>
</evidence>
<organism evidence="1 2">
    <name type="scientific">Fulvivirga imtechensis AK7</name>
    <dbReference type="NCBI Taxonomy" id="1237149"/>
    <lineage>
        <taxon>Bacteria</taxon>
        <taxon>Pseudomonadati</taxon>
        <taxon>Bacteroidota</taxon>
        <taxon>Cytophagia</taxon>
        <taxon>Cytophagales</taxon>
        <taxon>Fulvivirgaceae</taxon>
        <taxon>Fulvivirga</taxon>
    </lineage>
</organism>
<keyword evidence="2" id="KW-1185">Reference proteome</keyword>